<reference evidence="1" key="1">
    <citation type="journal article" date="2014" name="Front. Microbiol.">
        <title>High frequency of phylogenetically diverse reductive dehalogenase-homologous genes in deep subseafloor sedimentary metagenomes.</title>
        <authorList>
            <person name="Kawai M."/>
            <person name="Futagami T."/>
            <person name="Toyoda A."/>
            <person name="Takaki Y."/>
            <person name="Nishi S."/>
            <person name="Hori S."/>
            <person name="Arai W."/>
            <person name="Tsubouchi T."/>
            <person name="Morono Y."/>
            <person name="Uchiyama I."/>
            <person name="Ito T."/>
            <person name="Fujiyama A."/>
            <person name="Inagaki F."/>
            <person name="Takami H."/>
        </authorList>
    </citation>
    <scope>NUCLEOTIDE SEQUENCE</scope>
    <source>
        <strain evidence="1">Expedition CK06-06</strain>
    </source>
</reference>
<proteinExistence type="predicted"/>
<comment type="caution">
    <text evidence="1">The sequence shown here is derived from an EMBL/GenBank/DDBJ whole genome shotgun (WGS) entry which is preliminary data.</text>
</comment>
<gene>
    <name evidence="1" type="ORF">S01H4_48632</name>
</gene>
<organism evidence="1">
    <name type="scientific">marine sediment metagenome</name>
    <dbReference type="NCBI Taxonomy" id="412755"/>
    <lineage>
        <taxon>unclassified sequences</taxon>
        <taxon>metagenomes</taxon>
        <taxon>ecological metagenomes</taxon>
    </lineage>
</organism>
<dbReference type="AlphaFoldDB" id="X1BAQ8"/>
<protein>
    <submittedName>
        <fullName evidence="1">Uncharacterized protein</fullName>
    </submittedName>
</protein>
<name>X1BAQ8_9ZZZZ</name>
<accession>X1BAQ8</accession>
<evidence type="ECO:0000313" key="1">
    <source>
        <dbReference type="EMBL" id="GAG92939.1"/>
    </source>
</evidence>
<sequence>EHKPHTVGNYLTMLRRYANKADEAWTDNAGDLAALDVIRKIAGIAVHCMEDWGAPLRK</sequence>
<feature type="non-terminal residue" evidence="1">
    <location>
        <position position="1"/>
    </location>
</feature>
<dbReference type="EMBL" id="BART01027430">
    <property type="protein sequence ID" value="GAG92939.1"/>
    <property type="molecule type" value="Genomic_DNA"/>
</dbReference>